<gene>
    <name evidence="7" type="ORF">DXN05_23230</name>
</gene>
<dbReference type="Gene3D" id="1.10.1740.10">
    <property type="match status" value="1"/>
</dbReference>
<keyword evidence="4" id="KW-0804">Transcription</keyword>
<dbReference type="GO" id="GO:0016987">
    <property type="term" value="F:sigma factor activity"/>
    <property type="evidence" value="ECO:0007669"/>
    <property type="project" value="UniProtKB-KW"/>
</dbReference>
<dbReference type="EMBL" id="QTJU01000015">
    <property type="protein sequence ID" value="RFM25748.1"/>
    <property type="molecule type" value="Genomic_DNA"/>
</dbReference>
<evidence type="ECO:0000313" key="7">
    <source>
        <dbReference type="EMBL" id="RFM25748.1"/>
    </source>
</evidence>
<evidence type="ECO:0000313" key="8">
    <source>
        <dbReference type="Proteomes" id="UP000261284"/>
    </source>
</evidence>
<evidence type="ECO:0000256" key="4">
    <source>
        <dbReference type="ARBA" id="ARBA00023163"/>
    </source>
</evidence>
<organism evidence="7 8">
    <name type="scientific">Deminuibacter soli</name>
    <dbReference type="NCBI Taxonomy" id="2291815"/>
    <lineage>
        <taxon>Bacteria</taxon>
        <taxon>Pseudomonadati</taxon>
        <taxon>Bacteroidota</taxon>
        <taxon>Chitinophagia</taxon>
        <taxon>Chitinophagales</taxon>
        <taxon>Chitinophagaceae</taxon>
        <taxon>Deminuibacter</taxon>
    </lineage>
</organism>
<evidence type="ECO:0000256" key="1">
    <source>
        <dbReference type="ARBA" id="ARBA00010641"/>
    </source>
</evidence>
<dbReference type="InterPro" id="IPR007627">
    <property type="entry name" value="RNA_pol_sigma70_r2"/>
</dbReference>
<evidence type="ECO:0000256" key="3">
    <source>
        <dbReference type="ARBA" id="ARBA00023082"/>
    </source>
</evidence>
<comment type="similarity">
    <text evidence="1">Belongs to the sigma-70 factor family. ECF subfamily.</text>
</comment>
<dbReference type="Pfam" id="PF04542">
    <property type="entry name" value="Sigma70_r2"/>
    <property type="match status" value="1"/>
</dbReference>
<dbReference type="Proteomes" id="UP000261284">
    <property type="component" value="Unassembled WGS sequence"/>
</dbReference>
<dbReference type="SUPFAM" id="SSF88946">
    <property type="entry name" value="Sigma2 domain of RNA polymerase sigma factors"/>
    <property type="match status" value="1"/>
</dbReference>
<dbReference type="SUPFAM" id="SSF88659">
    <property type="entry name" value="Sigma3 and sigma4 domains of RNA polymerase sigma factors"/>
    <property type="match status" value="1"/>
</dbReference>
<keyword evidence="3" id="KW-0731">Sigma factor</keyword>
<evidence type="ECO:0000259" key="5">
    <source>
        <dbReference type="Pfam" id="PF04542"/>
    </source>
</evidence>
<dbReference type="InterPro" id="IPR039425">
    <property type="entry name" value="RNA_pol_sigma-70-like"/>
</dbReference>
<name>A0A3E1NDB2_9BACT</name>
<proteinExistence type="inferred from homology"/>
<protein>
    <submittedName>
        <fullName evidence="7">Sigma-70 family RNA polymerase sigma factor</fullName>
    </submittedName>
</protein>
<dbReference type="InterPro" id="IPR013249">
    <property type="entry name" value="RNA_pol_sigma70_r4_t2"/>
</dbReference>
<dbReference type="RefSeq" id="WP_116849708.1">
    <property type="nucleotide sequence ID" value="NZ_QTJU01000015.1"/>
</dbReference>
<dbReference type="GO" id="GO:0003677">
    <property type="term" value="F:DNA binding"/>
    <property type="evidence" value="ECO:0007669"/>
    <property type="project" value="InterPro"/>
</dbReference>
<dbReference type="InterPro" id="IPR036388">
    <property type="entry name" value="WH-like_DNA-bd_sf"/>
</dbReference>
<keyword evidence="8" id="KW-1185">Reference proteome</keyword>
<feature type="domain" description="RNA polymerase sigma-70 region 2" evidence="5">
    <location>
        <begin position="14"/>
        <end position="80"/>
    </location>
</feature>
<sequence>MDNSTAQHDFVQLMAANKGILLKICNAYCTSKADREDLAQEIIFTLWKANSTYNPDYKFSTWMYRVALNVAISYYRSTKKTRNTIPFTEMHIDLPDLPAEADAGGGIALLHRHIAALPELDRALIILYFEEKTYREIADIIGITETNAATKISRIKEKLKQQMRNTQTKAYGRP</sequence>
<dbReference type="Gene3D" id="1.10.10.10">
    <property type="entry name" value="Winged helix-like DNA-binding domain superfamily/Winged helix DNA-binding domain"/>
    <property type="match status" value="1"/>
</dbReference>
<accession>A0A3E1NDB2</accession>
<feature type="domain" description="RNA polymerase sigma factor 70 region 4 type 2" evidence="6">
    <location>
        <begin position="109"/>
        <end position="159"/>
    </location>
</feature>
<dbReference type="OrthoDB" id="9780326at2"/>
<dbReference type="InterPro" id="IPR013324">
    <property type="entry name" value="RNA_pol_sigma_r3/r4-like"/>
</dbReference>
<dbReference type="CDD" id="cd06171">
    <property type="entry name" value="Sigma70_r4"/>
    <property type="match status" value="1"/>
</dbReference>
<dbReference type="Pfam" id="PF08281">
    <property type="entry name" value="Sigma70_r4_2"/>
    <property type="match status" value="1"/>
</dbReference>
<keyword evidence="2" id="KW-0805">Transcription regulation</keyword>
<dbReference type="GO" id="GO:0006352">
    <property type="term" value="P:DNA-templated transcription initiation"/>
    <property type="evidence" value="ECO:0007669"/>
    <property type="project" value="InterPro"/>
</dbReference>
<dbReference type="PANTHER" id="PTHR43133">
    <property type="entry name" value="RNA POLYMERASE ECF-TYPE SIGMA FACTO"/>
    <property type="match status" value="1"/>
</dbReference>
<dbReference type="InterPro" id="IPR014284">
    <property type="entry name" value="RNA_pol_sigma-70_dom"/>
</dbReference>
<dbReference type="PANTHER" id="PTHR43133:SF45">
    <property type="entry name" value="RNA POLYMERASE ECF-TYPE SIGMA FACTOR"/>
    <property type="match status" value="1"/>
</dbReference>
<evidence type="ECO:0000256" key="2">
    <source>
        <dbReference type="ARBA" id="ARBA00023015"/>
    </source>
</evidence>
<dbReference type="NCBIfam" id="TIGR02937">
    <property type="entry name" value="sigma70-ECF"/>
    <property type="match status" value="1"/>
</dbReference>
<dbReference type="InterPro" id="IPR013325">
    <property type="entry name" value="RNA_pol_sigma_r2"/>
</dbReference>
<evidence type="ECO:0000259" key="6">
    <source>
        <dbReference type="Pfam" id="PF08281"/>
    </source>
</evidence>
<dbReference type="AlphaFoldDB" id="A0A3E1NDB2"/>
<comment type="caution">
    <text evidence="7">The sequence shown here is derived from an EMBL/GenBank/DDBJ whole genome shotgun (WGS) entry which is preliminary data.</text>
</comment>
<reference evidence="7 8" key="1">
    <citation type="submission" date="2018-08" db="EMBL/GenBank/DDBJ databases">
        <title>Chitinophagaceae sp. K23C18032701, a novel bacterium isolated from forest soil.</title>
        <authorList>
            <person name="Wang C."/>
        </authorList>
    </citation>
    <scope>NUCLEOTIDE SEQUENCE [LARGE SCALE GENOMIC DNA]</scope>
    <source>
        <strain evidence="7 8">K23C18032701</strain>
    </source>
</reference>